<dbReference type="FunFam" id="3.90.190.10:FF:000032">
    <property type="entry name" value="dual specificity protein phosphatase CDC14A isoform X1"/>
    <property type="match status" value="1"/>
</dbReference>
<keyword evidence="9" id="KW-0904">Protein phosphatase</keyword>
<dbReference type="CDD" id="cd14499">
    <property type="entry name" value="CDC14_C"/>
    <property type="match status" value="1"/>
</dbReference>
<dbReference type="InterPro" id="IPR044506">
    <property type="entry name" value="CDC14_C"/>
</dbReference>
<evidence type="ECO:0000256" key="13">
    <source>
        <dbReference type="ARBA" id="ARBA00023306"/>
    </source>
</evidence>
<dbReference type="Pfam" id="PF22785">
    <property type="entry name" value="Tc-R-P"/>
    <property type="match status" value="1"/>
</dbReference>
<sequence length="614" mass="69353">MSTETSSRASAHLRALFRMEPSPPLGSEQLLGASEFLKDRLYFATLRNRPKSTVNTHYFCTDEEFVYENFYADFGPLNLALVYRFCCKLNKKLKSFSLSRKKIVYYTSFDQRKRANAAFLIGAYAVVYLKKTPEEAYRILLSGSNPPYLPFRDASFGNCTYNLSILDCLQGLKKALQHGFVDFKTFDADEYEHYERVENGDFNWIVPGKFLAFSGPHPKTKIENGYPLHAPEAYFPYFRKHNITTIIRLNKKIYEAKRFTDGGFEHYDLFFIDGSTPSDSILQQFLNICEEAEGAIAVHCKAGLGRTGTLIACYIIKHYKFTHSEAIAWIRMCRPGSIIGPQQHFLEEKQSILWVHGDIFRTKQKTKEVEEDSFSKVLSDLDDISISGTSNRIDNLDKYIENGLEEDSEAKNDMTQGDQLCALKLQRQPRSATTGALRLEDMKTHVRSISQPFRLNTAALSQGSMSPLKATKVIVSASPTAKRINRHAPSSVPNFKSFSINSRLASSLGNLHAASDDAESKLTLSSSRTGYSVSQLSSHLNGSALLPARNYHELNNNLYNRRGNSTTNLNNYVNSSNVLAEEYNTFRSFTGLTASSARYLSRSIPSLQSEYVQY</sequence>
<evidence type="ECO:0000256" key="3">
    <source>
        <dbReference type="ARBA" id="ARBA00004647"/>
    </source>
</evidence>
<dbReference type="InterPro" id="IPR029260">
    <property type="entry name" value="DSPn"/>
</dbReference>
<dbReference type="InterPro" id="IPR000387">
    <property type="entry name" value="Tyr_Pase_dom"/>
</dbReference>
<comment type="similarity">
    <text evidence="4">Belongs to the protein-tyrosine phosphatase family. Non-receptor class CDC14 subfamily.</text>
</comment>
<dbReference type="GeneID" id="113414765"/>
<evidence type="ECO:0000256" key="14">
    <source>
        <dbReference type="ARBA" id="ARBA00037822"/>
    </source>
</evidence>
<dbReference type="KEGG" id="nss:113414765"/>
<dbReference type="GO" id="GO:0004722">
    <property type="term" value="F:protein serine/threonine phosphatase activity"/>
    <property type="evidence" value="ECO:0007669"/>
    <property type="project" value="UniProtKB-EC"/>
</dbReference>
<evidence type="ECO:0000256" key="11">
    <source>
        <dbReference type="ARBA" id="ARBA00023242"/>
    </source>
</evidence>
<name>A0A6J1UI74_9SAUR</name>
<dbReference type="SMART" id="SM00195">
    <property type="entry name" value="DSPc"/>
    <property type="match status" value="1"/>
</dbReference>
<evidence type="ECO:0000256" key="2">
    <source>
        <dbReference type="ARBA" id="ARBA00004300"/>
    </source>
</evidence>
<keyword evidence="13" id="KW-0131">Cell cycle</keyword>
<dbReference type="InterPro" id="IPR016130">
    <property type="entry name" value="Tyr_Pase_AS"/>
</dbReference>
<organism evidence="19 20">
    <name type="scientific">Notechis scutatus</name>
    <name type="common">mainland tiger snake</name>
    <dbReference type="NCBI Taxonomy" id="8663"/>
    <lineage>
        <taxon>Eukaryota</taxon>
        <taxon>Metazoa</taxon>
        <taxon>Chordata</taxon>
        <taxon>Craniata</taxon>
        <taxon>Vertebrata</taxon>
        <taxon>Euteleostomi</taxon>
        <taxon>Lepidosauria</taxon>
        <taxon>Squamata</taxon>
        <taxon>Bifurcata</taxon>
        <taxon>Unidentata</taxon>
        <taxon>Episquamata</taxon>
        <taxon>Toxicofera</taxon>
        <taxon>Serpentes</taxon>
        <taxon>Colubroidea</taxon>
        <taxon>Elapidae</taxon>
        <taxon>Hydrophiinae</taxon>
        <taxon>Notechis</taxon>
    </lineage>
</organism>
<evidence type="ECO:0000256" key="5">
    <source>
        <dbReference type="ARBA" id="ARBA00022490"/>
    </source>
</evidence>
<feature type="domain" description="Tyrosine-protein phosphatase" evidence="17">
    <location>
        <begin position="201"/>
        <end position="358"/>
    </location>
</feature>
<dbReference type="GO" id="GO:0005634">
    <property type="term" value="C:nucleus"/>
    <property type="evidence" value="ECO:0007669"/>
    <property type="project" value="UniProtKB-SubCell"/>
</dbReference>
<evidence type="ECO:0000256" key="7">
    <source>
        <dbReference type="ARBA" id="ARBA00022618"/>
    </source>
</evidence>
<dbReference type="InterPro" id="IPR003595">
    <property type="entry name" value="Tyr_Pase_cat"/>
</dbReference>
<evidence type="ECO:0000256" key="1">
    <source>
        <dbReference type="ARBA" id="ARBA00004123"/>
    </source>
</evidence>
<keyword evidence="6" id="KW-0597">Phosphoprotein</keyword>
<dbReference type="AlphaFoldDB" id="A0A6J1UI74"/>
<dbReference type="CTD" id="8556"/>
<reference evidence="20" key="1">
    <citation type="submission" date="2025-08" db="UniProtKB">
        <authorList>
            <consortium name="RefSeq"/>
        </authorList>
    </citation>
    <scope>IDENTIFICATION</scope>
</reference>
<dbReference type="GO" id="GO:0007605">
    <property type="term" value="P:sensory perception of sound"/>
    <property type="evidence" value="ECO:0007669"/>
    <property type="project" value="UniProtKB-ARBA"/>
</dbReference>
<dbReference type="SUPFAM" id="SSF52799">
    <property type="entry name" value="(Phosphotyrosine protein) phosphatases II"/>
    <property type="match status" value="2"/>
</dbReference>
<feature type="domain" description="Tyrosine specific protein phosphatases" evidence="18">
    <location>
        <begin position="283"/>
        <end position="345"/>
    </location>
</feature>
<comment type="catalytic activity">
    <reaction evidence="15">
        <text>O-phospho-L-seryl-[protein] + H2O = L-seryl-[protein] + phosphate</text>
        <dbReference type="Rhea" id="RHEA:20629"/>
        <dbReference type="Rhea" id="RHEA-COMP:9863"/>
        <dbReference type="Rhea" id="RHEA-COMP:11604"/>
        <dbReference type="ChEBI" id="CHEBI:15377"/>
        <dbReference type="ChEBI" id="CHEBI:29999"/>
        <dbReference type="ChEBI" id="CHEBI:43474"/>
        <dbReference type="ChEBI" id="CHEBI:83421"/>
        <dbReference type="EC" id="3.1.3.16"/>
    </reaction>
</comment>
<evidence type="ECO:0000259" key="18">
    <source>
        <dbReference type="PROSITE" id="PS50056"/>
    </source>
</evidence>
<evidence type="ECO:0000256" key="10">
    <source>
        <dbReference type="ARBA" id="ARBA00023212"/>
    </source>
</evidence>
<evidence type="ECO:0000259" key="17">
    <source>
        <dbReference type="PROSITE" id="PS50054"/>
    </source>
</evidence>
<evidence type="ECO:0000256" key="9">
    <source>
        <dbReference type="ARBA" id="ARBA00022912"/>
    </source>
</evidence>
<dbReference type="GO" id="GO:0051301">
    <property type="term" value="P:cell division"/>
    <property type="evidence" value="ECO:0007669"/>
    <property type="project" value="UniProtKB-KW"/>
</dbReference>
<accession>A0A6J1UI74</accession>
<evidence type="ECO:0000256" key="8">
    <source>
        <dbReference type="ARBA" id="ARBA00022801"/>
    </source>
</evidence>
<dbReference type="InterPro" id="IPR029021">
    <property type="entry name" value="Prot-tyrosine_phosphatase-like"/>
</dbReference>
<keyword evidence="5" id="KW-0963">Cytoplasm</keyword>
<evidence type="ECO:0000256" key="6">
    <source>
        <dbReference type="ARBA" id="ARBA00022553"/>
    </source>
</evidence>
<comment type="catalytic activity">
    <reaction evidence="16">
        <text>O-phospho-L-threonyl-[protein] + H2O = L-threonyl-[protein] + phosphate</text>
        <dbReference type="Rhea" id="RHEA:47004"/>
        <dbReference type="Rhea" id="RHEA-COMP:11060"/>
        <dbReference type="Rhea" id="RHEA-COMP:11605"/>
        <dbReference type="ChEBI" id="CHEBI:15377"/>
        <dbReference type="ChEBI" id="CHEBI:30013"/>
        <dbReference type="ChEBI" id="CHEBI:43474"/>
        <dbReference type="ChEBI" id="CHEBI:61977"/>
        <dbReference type="EC" id="3.1.3.16"/>
    </reaction>
</comment>
<keyword evidence="19" id="KW-1185">Reference proteome</keyword>
<gene>
    <name evidence="20" type="primary">CDC14A</name>
</gene>
<dbReference type="Proteomes" id="UP000504612">
    <property type="component" value="Unplaced"/>
</dbReference>
<dbReference type="PROSITE" id="PS50054">
    <property type="entry name" value="TYR_PHOSPHATASE_DUAL"/>
    <property type="match status" value="1"/>
</dbReference>
<dbReference type="FunFam" id="3.90.190.10:FF:000006">
    <property type="entry name" value="Dual specificity protein phosphatase CDC14B"/>
    <property type="match status" value="1"/>
</dbReference>
<dbReference type="PROSITE" id="PS00383">
    <property type="entry name" value="TYR_PHOSPHATASE_1"/>
    <property type="match status" value="1"/>
</dbReference>
<proteinExistence type="inferred from homology"/>
<evidence type="ECO:0000313" key="20">
    <source>
        <dbReference type="RefSeq" id="XP_026527579.1"/>
    </source>
</evidence>
<dbReference type="SMART" id="SM00404">
    <property type="entry name" value="PTPc_motif"/>
    <property type="match status" value="1"/>
</dbReference>
<dbReference type="CDD" id="cd17657">
    <property type="entry name" value="CDC14_N"/>
    <property type="match status" value="1"/>
</dbReference>
<dbReference type="GO" id="GO:0060091">
    <property type="term" value="C:kinocilium"/>
    <property type="evidence" value="ECO:0007669"/>
    <property type="project" value="UniProtKB-SubCell"/>
</dbReference>
<evidence type="ECO:0000256" key="16">
    <source>
        <dbReference type="ARBA" id="ARBA00048336"/>
    </source>
</evidence>
<dbReference type="GO" id="GO:0005813">
    <property type="term" value="C:centrosome"/>
    <property type="evidence" value="ECO:0007669"/>
    <property type="project" value="UniProtKB-SubCell"/>
</dbReference>
<dbReference type="InterPro" id="IPR020422">
    <property type="entry name" value="TYR_PHOSPHATASE_DUAL_dom"/>
</dbReference>
<evidence type="ECO:0000256" key="4">
    <source>
        <dbReference type="ARBA" id="ARBA00007315"/>
    </source>
</evidence>
<protein>
    <submittedName>
        <fullName evidence="20">Dual specificity protein phosphatase CDC14A isoform X1</fullName>
    </submittedName>
</protein>
<dbReference type="GO" id="GO:0000922">
    <property type="term" value="C:spindle pole"/>
    <property type="evidence" value="ECO:0007669"/>
    <property type="project" value="UniProtKB-SubCell"/>
</dbReference>
<dbReference type="InterPro" id="IPR050561">
    <property type="entry name" value="PTP"/>
</dbReference>
<dbReference type="PANTHER" id="PTHR23339">
    <property type="entry name" value="TYROSINE SPECIFIC PROTEIN PHOSPHATASE AND DUAL SPECIFICITY PROTEIN PHOSPHATASE"/>
    <property type="match status" value="1"/>
</dbReference>
<evidence type="ECO:0000313" key="19">
    <source>
        <dbReference type="Proteomes" id="UP000504612"/>
    </source>
</evidence>
<keyword evidence="10" id="KW-0206">Cytoskeleton</keyword>
<evidence type="ECO:0000256" key="12">
    <source>
        <dbReference type="ARBA" id="ARBA00023273"/>
    </source>
</evidence>
<dbReference type="RefSeq" id="XP_026527579.1">
    <property type="nucleotide sequence ID" value="XM_026671794.1"/>
</dbReference>
<dbReference type="Gene3D" id="3.90.190.10">
    <property type="entry name" value="Protein tyrosine phosphatase superfamily"/>
    <property type="match status" value="2"/>
</dbReference>
<keyword evidence="12" id="KW-0966">Cell projection</keyword>
<keyword evidence="8" id="KW-0378">Hydrolase</keyword>
<dbReference type="PROSITE" id="PS50056">
    <property type="entry name" value="TYR_PHOSPHATASE_2"/>
    <property type="match status" value="1"/>
</dbReference>
<evidence type="ECO:0000256" key="15">
    <source>
        <dbReference type="ARBA" id="ARBA00047761"/>
    </source>
</evidence>
<dbReference type="Pfam" id="PF14671">
    <property type="entry name" value="DSPn"/>
    <property type="match status" value="1"/>
</dbReference>
<keyword evidence="7" id="KW-0132">Cell division</keyword>
<comment type="subcellular location">
    <subcellularLocation>
        <location evidence="14">Cell projection</location>
        <location evidence="14">Kinocilium</location>
    </subcellularLocation>
    <subcellularLocation>
        <location evidence="2">Cytoplasm</location>
        <location evidence="2">Cytoskeleton</location>
        <location evidence="2">Microtubule organizing center</location>
        <location evidence="2">Centrosome</location>
    </subcellularLocation>
    <subcellularLocation>
        <location evidence="3">Cytoplasm</location>
        <location evidence="3">Cytoskeleton</location>
        <location evidence="3">Spindle pole</location>
    </subcellularLocation>
    <subcellularLocation>
        <location evidence="1">Nucleus</location>
    </subcellularLocation>
</comment>
<keyword evidence="11" id="KW-0539">Nucleus</keyword>